<keyword evidence="2" id="KW-0813">Transport</keyword>
<dbReference type="FunFam" id="1.20.1560.10:FF:000026">
    <property type="entry name" value="Multidrug resistance-associated protein lethal(2)03659"/>
    <property type="match status" value="1"/>
</dbReference>
<evidence type="ECO:0000256" key="8">
    <source>
        <dbReference type="SAM" id="MobiDB-lite"/>
    </source>
</evidence>
<dbReference type="PROSITE" id="PS50929">
    <property type="entry name" value="ABC_TM1F"/>
    <property type="match status" value="2"/>
</dbReference>
<feature type="domain" description="ABC transporter" evidence="10">
    <location>
        <begin position="488"/>
        <end position="711"/>
    </location>
</feature>
<dbReference type="GO" id="GO:0140359">
    <property type="term" value="F:ABC-type transporter activity"/>
    <property type="evidence" value="ECO:0007669"/>
    <property type="project" value="InterPro"/>
</dbReference>
<dbReference type="Pfam" id="PF00664">
    <property type="entry name" value="ABC_membrane"/>
    <property type="match status" value="2"/>
</dbReference>
<dbReference type="InterPro" id="IPR011527">
    <property type="entry name" value="ABC1_TM_dom"/>
</dbReference>
<gene>
    <name evidence="12" type="ORF">DIATSA_LOCUS1181</name>
</gene>
<dbReference type="InterPro" id="IPR017871">
    <property type="entry name" value="ABC_transporter-like_CS"/>
</dbReference>
<dbReference type="InterPro" id="IPR003439">
    <property type="entry name" value="ABC_transporter-like_ATP-bd"/>
</dbReference>
<evidence type="ECO:0000256" key="1">
    <source>
        <dbReference type="ARBA" id="ARBA00004370"/>
    </source>
</evidence>
<keyword evidence="5" id="KW-0067">ATP-binding</keyword>
<dbReference type="FunFam" id="3.40.50.300:FF:000482">
    <property type="entry name" value="Multidrug resistance-associated protein member 4"/>
    <property type="match status" value="1"/>
</dbReference>
<dbReference type="OrthoDB" id="6500128at2759"/>
<reference evidence="12" key="2">
    <citation type="submission" date="2022-10" db="EMBL/GenBank/DDBJ databases">
        <authorList>
            <consortium name="ENA_rothamsted_submissions"/>
            <consortium name="culmorum"/>
            <person name="King R."/>
        </authorList>
    </citation>
    <scope>NUCLEOTIDE SEQUENCE</scope>
</reference>
<dbReference type="PROSITE" id="PS50893">
    <property type="entry name" value="ABC_TRANSPORTER_2"/>
    <property type="match status" value="1"/>
</dbReference>
<dbReference type="CDD" id="cd18593">
    <property type="entry name" value="ABC_6TM_MRP4_D1_like"/>
    <property type="match status" value="1"/>
</dbReference>
<feature type="transmembrane region" description="Helical" evidence="9">
    <location>
        <begin position="964"/>
        <end position="984"/>
    </location>
</feature>
<dbReference type="GO" id="GO:0016020">
    <property type="term" value="C:membrane"/>
    <property type="evidence" value="ECO:0007669"/>
    <property type="project" value="UniProtKB-SubCell"/>
</dbReference>
<feature type="transmembrane region" description="Helical" evidence="9">
    <location>
        <begin position="317"/>
        <end position="339"/>
    </location>
</feature>
<dbReference type="CDD" id="cd03250">
    <property type="entry name" value="ABCC_MRP_domain1"/>
    <property type="match status" value="1"/>
</dbReference>
<dbReference type="GO" id="GO:0005524">
    <property type="term" value="F:ATP binding"/>
    <property type="evidence" value="ECO:0007669"/>
    <property type="project" value="UniProtKB-KW"/>
</dbReference>
<dbReference type="SUPFAM" id="SSF52540">
    <property type="entry name" value="P-loop containing nucleoside triphosphate hydrolases"/>
    <property type="match status" value="1"/>
</dbReference>
<evidence type="ECO:0000313" key="12">
    <source>
        <dbReference type="EMBL" id="CAH0747340.1"/>
    </source>
</evidence>
<dbReference type="Pfam" id="PF00005">
    <property type="entry name" value="ABC_tran"/>
    <property type="match status" value="1"/>
</dbReference>
<evidence type="ECO:0000256" key="2">
    <source>
        <dbReference type="ARBA" id="ARBA00022448"/>
    </source>
</evidence>
<comment type="subcellular location">
    <subcellularLocation>
        <location evidence="1">Membrane</location>
    </subcellularLocation>
</comment>
<evidence type="ECO:0000256" key="6">
    <source>
        <dbReference type="ARBA" id="ARBA00022989"/>
    </source>
</evidence>
<evidence type="ECO:0000256" key="9">
    <source>
        <dbReference type="SAM" id="Phobius"/>
    </source>
</evidence>
<dbReference type="Gene3D" id="3.40.50.300">
    <property type="entry name" value="P-loop containing nucleotide triphosphate hydrolases"/>
    <property type="match status" value="1"/>
</dbReference>
<dbReference type="GO" id="GO:0016887">
    <property type="term" value="F:ATP hydrolysis activity"/>
    <property type="evidence" value="ECO:0007669"/>
    <property type="project" value="InterPro"/>
</dbReference>
<feature type="transmembrane region" description="Helical" evidence="9">
    <location>
        <begin position="937"/>
        <end position="958"/>
    </location>
</feature>
<keyword evidence="7 9" id="KW-0472">Membrane</keyword>
<feature type="transmembrane region" description="Helical" evidence="9">
    <location>
        <begin position="133"/>
        <end position="156"/>
    </location>
</feature>
<dbReference type="InterPro" id="IPR036640">
    <property type="entry name" value="ABC1_TM_sf"/>
</dbReference>
<evidence type="ECO:0000259" key="11">
    <source>
        <dbReference type="PROSITE" id="PS50929"/>
    </source>
</evidence>
<dbReference type="PROSITE" id="PS00211">
    <property type="entry name" value="ABC_TRANSPORTER_1"/>
    <property type="match status" value="1"/>
</dbReference>
<dbReference type="Proteomes" id="UP001153714">
    <property type="component" value="Chromosome 10"/>
</dbReference>
<feature type="domain" description="ABC transmembrane type-1" evidence="11">
    <location>
        <begin position="795"/>
        <end position="995"/>
    </location>
</feature>
<keyword evidence="3 9" id="KW-0812">Transmembrane</keyword>
<keyword evidence="13" id="KW-1185">Reference proteome</keyword>
<proteinExistence type="predicted"/>
<keyword evidence="4" id="KW-0547">Nucleotide-binding</keyword>
<name>A0A9P0C8K1_9NEOP</name>
<dbReference type="InterPro" id="IPR003593">
    <property type="entry name" value="AAA+_ATPase"/>
</dbReference>
<dbReference type="PANTHER" id="PTHR24223">
    <property type="entry name" value="ATP-BINDING CASSETTE SUB-FAMILY C"/>
    <property type="match status" value="1"/>
</dbReference>
<organism evidence="12 13">
    <name type="scientific">Diatraea saccharalis</name>
    <name type="common">sugarcane borer</name>
    <dbReference type="NCBI Taxonomy" id="40085"/>
    <lineage>
        <taxon>Eukaryota</taxon>
        <taxon>Metazoa</taxon>
        <taxon>Ecdysozoa</taxon>
        <taxon>Arthropoda</taxon>
        <taxon>Hexapoda</taxon>
        <taxon>Insecta</taxon>
        <taxon>Pterygota</taxon>
        <taxon>Neoptera</taxon>
        <taxon>Endopterygota</taxon>
        <taxon>Lepidoptera</taxon>
        <taxon>Glossata</taxon>
        <taxon>Ditrysia</taxon>
        <taxon>Pyraloidea</taxon>
        <taxon>Crambidae</taxon>
        <taxon>Crambinae</taxon>
        <taxon>Diatraea</taxon>
    </lineage>
</organism>
<evidence type="ECO:0000256" key="5">
    <source>
        <dbReference type="ARBA" id="ARBA00022840"/>
    </source>
</evidence>
<dbReference type="PANTHER" id="PTHR24223:SF448">
    <property type="entry name" value="FI20146P1-RELATED"/>
    <property type="match status" value="1"/>
</dbReference>
<dbReference type="InterPro" id="IPR027417">
    <property type="entry name" value="P-loop_NTPase"/>
</dbReference>
<sequence>MESSKKKGRPVHPRSRANPLSALTFAWTLPMFWSGLRKELEEHELYEPLEEHSSGPLGDKFARLWEEEVARAGGKRTPSLLRVILKAYAGRCMLYGMVLLFMECGIRLAQPVFLGKLVDYYSPEKERIDSTEAYYYAGAVVLCSAINVFVVHPYMMAILHMGMKFRVACCSLIYRKSLRLSKTALGETTVGQVVNLLSNDVNRFDVAVIFVHYLWIGPLATIIITYLMWLEISWAAVVGVAFMLAFIPLQAYLGKRTSVLRLKTALRTDERVRLMNEILSGIQVIKMYTWEKPFADLVAKARKHEIKQIRATSYIRGVLTSFIMFTTRICLFCSILAYVLVNNVISARQVFVVTSFYNILRQTMTVFFPQGIAQVAEAAISIKRLQSFMLYEDTSKPVPGLADIQTSTKFKEGLESPVEREDLEEPAKLDLEKKTMEPRKSETLETLAEHKIAEGKGNGTTATLAPLESGEEDDQELSTRIEEDSRGVRLKHATAKWIVAHPENTLTDLSLSIKPGKLIAVIGPVGAGKSSLLHVLLRELPLQSGSVHIGGTVSYASQEPWLFAGSVRQNILFGQAMDRPRYNMVVRRCALDRDFSLFPQGDKTIVGERGVSLSGGQRARISLARAVYKRADIYLLDDPLSAVDAHVGRHLFESCVVGYLRNTTRVLVTHQLQFLRDVDQIIILKNGTIAAAGDFETLSASGLDFASLLARDEHAEEKPTSEQTPAADTEDSIISQGSFRKRQMSIHSVSSVDNLTATAPPEGGREEAEIRSAGAVSGKVYGAYLRASGHPLVVALMLFVAALAQLLGSGSDWWTSNWVNLEESTPLQATQMLDRNSTNPLELANHLEESLIDNVQYEGGLTRYDCIYIYTGMVVALVAISLLRSFMFFSMAMRASTRLHNKMFASITRAPMRFFHLNPSGRILNRFSKDMGAVDEVLPSALLDVLQIGLSLIGIVVVVAVVNYWLLVPTVAIGFVFYGLRIFYLASSRSIKRLEGLVVRCFHT</sequence>
<accession>A0A9P0C8K1</accession>
<feature type="region of interest" description="Disordered" evidence="8">
    <location>
        <begin position="455"/>
        <end position="483"/>
    </location>
</feature>
<feature type="transmembrane region" description="Helical" evidence="9">
    <location>
        <begin position="92"/>
        <end position="113"/>
    </location>
</feature>
<evidence type="ECO:0000256" key="7">
    <source>
        <dbReference type="ARBA" id="ARBA00023136"/>
    </source>
</evidence>
<reference evidence="12" key="1">
    <citation type="submission" date="2021-12" db="EMBL/GenBank/DDBJ databases">
        <authorList>
            <person name="King R."/>
        </authorList>
    </citation>
    <scope>NUCLEOTIDE SEQUENCE</scope>
</reference>
<feature type="domain" description="ABC transmembrane type-1" evidence="11">
    <location>
        <begin position="96"/>
        <end position="370"/>
    </location>
</feature>
<evidence type="ECO:0000259" key="10">
    <source>
        <dbReference type="PROSITE" id="PS50893"/>
    </source>
</evidence>
<feature type="transmembrane region" description="Helical" evidence="9">
    <location>
        <begin position="867"/>
        <end position="893"/>
    </location>
</feature>
<dbReference type="InterPro" id="IPR050173">
    <property type="entry name" value="ABC_transporter_C-like"/>
</dbReference>
<feature type="transmembrane region" description="Helical" evidence="9">
    <location>
        <begin position="234"/>
        <end position="253"/>
    </location>
</feature>
<evidence type="ECO:0000313" key="13">
    <source>
        <dbReference type="Proteomes" id="UP001153714"/>
    </source>
</evidence>
<dbReference type="EMBL" id="OU893341">
    <property type="protein sequence ID" value="CAH0747340.1"/>
    <property type="molecule type" value="Genomic_DNA"/>
</dbReference>
<protein>
    <submittedName>
        <fullName evidence="12">Uncharacterized protein</fullName>
    </submittedName>
</protein>
<dbReference type="SMART" id="SM00382">
    <property type="entry name" value="AAA"/>
    <property type="match status" value="1"/>
</dbReference>
<dbReference type="AlphaFoldDB" id="A0A9P0C8K1"/>
<dbReference type="SUPFAM" id="SSF90123">
    <property type="entry name" value="ABC transporter transmembrane region"/>
    <property type="match status" value="2"/>
</dbReference>
<dbReference type="InterPro" id="IPR030240">
    <property type="entry name" value="ABCC4_TMD1"/>
</dbReference>
<feature type="transmembrane region" description="Helical" evidence="9">
    <location>
        <begin position="206"/>
        <end position="228"/>
    </location>
</feature>
<evidence type="ECO:0000256" key="4">
    <source>
        <dbReference type="ARBA" id="ARBA00022741"/>
    </source>
</evidence>
<dbReference type="Gene3D" id="1.20.1560.10">
    <property type="entry name" value="ABC transporter type 1, transmembrane domain"/>
    <property type="match status" value="2"/>
</dbReference>
<evidence type="ECO:0000256" key="3">
    <source>
        <dbReference type="ARBA" id="ARBA00022692"/>
    </source>
</evidence>
<keyword evidence="6 9" id="KW-1133">Transmembrane helix</keyword>